<organism evidence="2 3">
    <name type="scientific">Kitasatospora nipponensis</name>
    <dbReference type="NCBI Taxonomy" id="258049"/>
    <lineage>
        <taxon>Bacteria</taxon>
        <taxon>Bacillati</taxon>
        <taxon>Actinomycetota</taxon>
        <taxon>Actinomycetes</taxon>
        <taxon>Kitasatosporales</taxon>
        <taxon>Streptomycetaceae</taxon>
        <taxon>Kitasatospora</taxon>
    </lineage>
</organism>
<comment type="caution">
    <text evidence="2">The sequence shown here is derived from an EMBL/GenBank/DDBJ whole genome shotgun (WGS) entry which is preliminary data.</text>
</comment>
<reference evidence="2 3" key="1">
    <citation type="journal article" date="2019" name="Int. J. Syst. Evol. Microbiol.">
        <title>The Global Catalogue of Microorganisms (GCM) 10K type strain sequencing project: providing services to taxonomists for standard genome sequencing and annotation.</title>
        <authorList>
            <consortium name="The Broad Institute Genomics Platform"/>
            <consortium name="The Broad Institute Genome Sequencing Center for Infectious Disease"/>
            <person name="Wu L."/>
            <person name="Ma J."/>
        </authorList>
    </citation>
    <scope>NUCLEOTIDE SEQUENCE [LARGE SCALE GENOMIC DNA]</scope>
    <source>
        <strain evidence="2 3">JCM 13004</strain>
    </source>
</reference>
<dbReference type="PROSITE" id="PS50943">
    <property type="entry name" value="HTH_CROC1"/>
    <property type="match status" value="1"/>
</dbReference>
<name>A0ABN1W2D0_9ACTN</name>
<dbReference type="InterPro" id="IPR001387">
    <property type="entry name" value="Cro/C1-type_HTH"/>
</dbReference>
<dbReference type="Gene3D" id="1.10.260.40">
    <property type="entry name" value="lambda repressor-like DNA-binding domains"/>
    <property type="match status" value="1"/>
</dbReference>
<evidence type="ECO:0000313" key="3">
    <source>
        <dbReference type="Proteomes" id="UP001500037"/>
    </source>
</evidence>
<proteinExistence type="predicted"/>
<dbReference type="SMART" id="SM00530">
    <property type="entry name" value="HTH_XRE"/>
    <property type="match status" value="1"/>
</dbReference>
<dbReference type="SUPFAM" id="SSF47413">
    <property type="entry name" value="lambda repressor-like DNA-binding domains"/>
    <property type="match status" value="1"/>
</dbReference>
<evidence type="ECO:0000259" key="1">
    <source>
        <dbReference type="PROSITE" id="PS50943"/>
    </source>
</evidence>
<evidence type="ECO:0000313" key="2">
    <source>
        <dbReference type="EMBL" id="GAA1232332.1"/>
    </source>
</evidence>
<accession>A0ABN1W2D0</accession>
<dbReference type="InterPro" id="IPR010982">
    <property type="entry name" value="Lambda_DNA-bd_dom_sf"/>
</dbReference>
<keyword evidence="3" id="KW-1185">Reference proteome</keyword>
<dbReference type="EMBL" id="BAAALF010000030">
    <property type="protein sequence ID" value="GAA1232332.1"/>
    <property type="molecule type" value="Genomic_DNA"/>
</dbReference>
<feature type="domain" description="HTH cro/C1-type" evidence="1">
    <location>
        <begin position="50"/>
        <end position="85"/>
    </location>
</feature>
<gene>
    <name evidence="2" type="ORF">GCM10009665_23240</name>
</gene>
<sequence>MYPSLMEESSEHWPASLTARIARVVKEQRGRQGMTTHDLSEACEARGVPIAANTITKIEKGQRDSLRLEEAIVLAHALDLPLVALLIPLEAQADIDLLPNVTIPVWEAAAWVTGEDHLGEAPSPGSARAVLGTFREHDVDVRTALISTREAHSRRVQARQALGSARYEQLARQADELDRMAHEDCARLKAVRDQMRADGLQPAPLPTTLEFVDAPERPASG</sequence>
<protein>
    <recommendedName>
        <fullName evidence="1">HTH cro/C1-type domain-containing protein</fullName>
    </recommendedName>
</protein>
<dbReference type="Proteomes" id="UP001500037">
    <property type="component" value="Unassembled WGS sequence"/>
</dbReference>